<gene>
    <name evidence="5" type="ORF">HMF3257_09900</name>
</gene>
<sequence length="537" mass="61449">MAHQTLSKILFLLLFSISILAVAQIDPAQKPVEKWGLYEVSLPGPSSGNPFTDVQLTAAFSSGSKAIVVTGFYDGNGTYKIRFMPNETGKWSYRTTSNAKSLAGKSGSFLCVAPSANNHGPVKVWNTYHFQYANGKPYYPFGTTAYAWTNQSELVQEQTLATLKKAPFNKIRMCVFPKTYSYVDEEPTIYAYEEKSRTKGPNGMIKHEWDFTRFNPAFFQHLEKRIADLARLNIEADLIIFHPYDKGRWGFDNMGMKNDLAYIKYLVARLSAYPNVWWSMANEFDYIKTKPRDAWDVYSKAVVDADPYHHLCSIHNGSEYYDNWKPYFTHVSIQNGSTVEDFGRAVLLRDAYRKPVVYDEVCYEGNLPQRWGHLSPEEMTEAFWQGVIAGTYVTHGETYRTPGDTIFWAEGGKLHGQSPDRIGFLRSLVEQEPGPLELADPWKDHQTSQADSAHYLIYFGKQMQPEWLFSLPKKGAPAAGSVFKAELIDTWNMTITPIPEIFRLTDVKDYRVYDDKMQKIRLPMRPYLAIRLTQVKP</sequence>
<dbReference type="Proteomes" id="UP000249016">
    <property type="component" value="Unassembled WGS sequence"/>
</dbReference>
<evidence type="ECO:0000259" key="4">
    <source>
        <dbReference type="Pfam" id="PF18310"/>
    </source>
</evidence>
<dbReference type="PANTHER" id="PTHR37836:SF2">
    <property type="entry name" value="DUF4038 DOMAIN-CONTAINING PROTEIN"/>
    <property type="match status" value="1"/>
</dbReference>
<feature type="domain" description="Apiosidase-like catalytic" evidence="2">
    <location>
        <begin position="126"/>
        <end position="399"/>
    </location>
</feature>
<organism evidence="5 6">
    <name type="scientific">Spirosoma telluris</name>
    <dbReference type="NCBI Taxonomy" id="2183553"/>
    <lineage>
        <taxon>Bacteria</taxon>
        <taxon>Pseudomonadati</taxon>
        <taxon>Bacteroidota</taxon>
        <taxon>Cytophagia</taxon>
        <taxon>Cytophagales</taxon>
        <taxon>Cytophagaceae</taxon>
        <taxon>Spirosoma</taxon>
    </lineage>
</organism>
<dbReference type="Pfam" id="PF18310">
    <property type="entry name" value="DUF5605"/>
    <property type="match status" value="1"/>
</dbReference>
<dbReference type="AlphaFoldDB" id="A0A327NI52"/>
<accession>A0A327NI52</accession>
<dbReference type="Pfam" id="PF13204">
    <property type="entry name" value="Apiosidase"/>
    <property type="match status" value="1"/>
</dbReference>
<evidence type="ECO:0000259" key="2">
    <source>
        <dbReference type="Pfam" id="PF13204"/>
    </source>
</evidence>
<dbReference type="InterPro" id="IPR041239">
    <property type="entry name" value="DUF5605"/>
</dbReference>
<evidence type="ECO:0000256" key="1">
    <source>
        <dbReference type="SAM" id="SignalP"/>
    </source>
</evidence>
<dbReference type="SUPFAM" id="SSF51445">
    <property type="entry name" value="(Trans)glycosidases"/>
    <property type="match status" value="1"/>
</dbReference>
<dbReference type="Gene3D" id="3.20.20.80">
    <property type="entry name" value="Glycosidases"/>
    <property type="match status" value="1"/>
</dbReference>
<dbReference type="Pfam" id="PF16586">
    <property type="entry name" value="DUF5060"/>
    <property type="match status" value="1"/>
</dbReference>
<dbReference type="PANTHER" id="PTHR37836">
    <property type="entry name" value="LMO1036 PROTEIN"/>
    <property type="match status" value="1"/>
</dbReference>
<feature type="domain" description="DUF5605" evidence="4">
    <location>
        <begin position="442"/>
        <end position="533"/>
    </location>
</feature>
<keyword evidence="1" id="KW-0732">Signal</keyword>
<evidence type="ECO:0000313" key="6">
    <source>
        <dbReference type="Proteomes" id="UP000249016"/>
    </source>
</evidence>
<dbReference type="OrthoDB" id="59486at2"/>
<evidence type="ECO:0000313" key="5">
    <source>
        <dbReference type="EMBL" id="RAI74505.1"/>
    </source>
</evidence>
<dbReference type="Gene3D" id="2.60.40.10">
    <property type="entry name" value="Immunoglobulins"/>
    <property type="match status" value="1"/>
</dbReference>
<dbReference type="InterPro" id="IPR017853">
    <property type="entry name" value="GH"/>
</dbReference>
<comment type="caution">
    <text evidence="5">The sequence shown here is derived from an EMBL/GenBank/DDBJ whole genome shotgun (WGS) entry which is preliminary data.</text>
</comment>
<dbReference type="Gene3D" id="2.60.40.3950">
    <property type="match status" value="1"/>
</dbReference>
<feature type="domain" description="DUF5060" evidence="3">
    <location>
        <begin position="32"/>
        <end position="98"/>
    </location>
</feature>
<evidence type="ECO:0008006" key="7">
    <source>
        <dbReference type="Google" id="ProtNLM"/>
    </source>
</evidence>
<dbReference type="InterPro" id="IPR032260">
    <property type="entry name" value="DUF5060"/>
</dbReference>
<dbReference type="InterPro" id="IPR025277">
    <property type="entry name" value="Apiosidase-like_cat_dom"/>
</dbReference>
<keyword evidence="6" id="KW-1185">Reference proteome</keyword>
<proteinExistence type="predicted"/>
<feature type="chain" id="PRO_5016334553" description="DUF5060 domain-containing protein" evidence="1">
    <location>
        <begin position="24"/>
        <end position="537"/>
    </location>
</feature>
<dbReference type="EMBL" id="QLII01000001">
    <property type="protein sequence ID" value="RAI74505.1"/>
    <property type="molecule type" value="Genomic_DNA"/>
</dbReference>
<feature type="signal peptide" evidence="1">
    <location>
        <begin position="1"/>
        <end position="23"/>
    </location>
</feature>
<evidence type="ECO:0000259" key="3">
    <source>
        <dbReference type="Pfam" id="PF16586"/>
    </source>
</evidence>
<dbReference type="InterPro" id="IPR013783">
    <property type="entry name" value="Ig-like_fold"/>
</dbReference>
<name>A0A327NI52_9BACT</name>
<reference evidence="5 6" key="1">
    <citation type="submission" date="2018-06" db="EMBL/GenBank/DDBJ databases">
        <title>Spirosoma sp. HMF3257 Genome sequencing and assembly.</title>
        <authorList>
            <person name="Kang H."/>
            <person name="Cha I."/>
            <person name="Kim H."/>
            <person name="Kang J."/>
            <person name="Joh K."/>
        </authorList>
    </citation>
    <scope>NUCLEOTIDE SEQUENCE [LARGE SCALE GENOMIC DNA]</scope>
    <source>
        <strain evidence="5 6">HMF3257</strain>
    </source>
</reference>
<protein>
    <recommendedName>
        <fullName evidence="7">DUF5060 domain-containing protein</fullName>
    </recommendedName>
</protein>